<feature type="coiled-coil region" evidence="3">
    <location>
        <begin position="209"/>
        <end position="236"/>
    </location>
</feature>
<dbReference type="Pfam" id="PF00010">
    <property type="entry name" value="HLH"/>
    <property type="match status" value="1"/>
</dbReference>
<keyword evidence="2" id="KW-0804">Transcription</keyword>
<accession>A0A835LWQ8</accession>
<evidence type="ECO:0000256" key="2">
    <source>
        <dbReference type="ARBA" id="ARBA00023163"/>
    </source>
</evidence>
<keyword evidence="1" id="KW-0805">Transcription regulation</keyword>
<dbReference type="OrthoDB" id="690068at2759"/>
<evidence type="ECO:0000256" key="1">
    <source>
        <dbReference type="ARBA" id="ARBA00023015"/>
    </source>
</evidence>
<dbReference type="PROSITE" id="PS50888">
    <property type="entry name" value="BHLH"/>
    <property type="match status" value="1"/>
</dbReference>
<proteinExistence type="predicted"/>
<keyword evidence="6" id="KW-1185">Reference proteome</keyword>
<name>A0A835LWQ8_9MAGN</name>
<comment type="caution">
    <text evidence="5">The sequence shown here is derived from an EMBL/GenBank/DDBJ whole genome shotgun (WGS) entry which is preliminary data.</text>
</comment>
<dbReference type="SMART" id="SM00353">
    <property type="entry name" value="HLH"/>
    <property type="match status" value="1"/>
</dbReference>
<dbReference type="InterPro" id="IPR011598">
    <property type="entry name" value="bHLH_dom"/>
</dbReference>
<evidence type="ECO:0000259" key="4">
    <source>
        <dbReference type="PROSITE" id="PS50888"/>
    </source>
</evidence>
<gene>
    <name evidence="5" type="ORF">IFM89_022045</name>
</gene>
<dbReference type="AlphaFoldDB" id="A0A835LWQ8"/>
<dbReference type="Gene3D" id="4.10.280.10">
    <property type="entry name" value="Helix-loop-helix DNA-binding domain"/>
    <property type="match status" value="1"/>
</dbReference>
<dbReference type="PANTHER" id="PTHR45959">
    <property type="entry name" value="BHLH TRANSCRIPTION FACTOR"/>
    <property type="match status" value="1"/>
</dbReference>
<reference evidence="5 6" key="1">
    <citation type="submission" date="2020-10" db="EMBL/GenBank/DDBJ databases">
        <title>The Coptis chinensis genome and diversification of protoberbering-type alkaloids.</title>
        <authorList>
            <person name="Wang B."/>
            <person name="Shu S."/>
            <person name="Song C."/>
            <person name="Liu Y."/>
        </authorList>
    </citation>
    <scope>NUCLEOTIDE SEQUENCE [LARGE SCALE GENOMIC DNA]</scope>
    <source>
        <strain evidence="5">HL-2020</strain>
        <tissue evidence="5">Leaf</tissue>
    </source>
</reference>
<dbReference type="PANTHER" id="PTHR45959:SF73">
    <property type="entry name" value="TRANSCRIPTION FACTOR BHLH25"/>
    <property type="match status" value="1"/>
</dbReference>
<dbReference type="GO" id="GO:0046983">
    <property type="term" value="F:protein dimerization activity"/>
    <property type="evidence" value="ECO:0007669"/>
    <property type="project" value="InterPro"/>
</dbReference>
<dbReference type="EMBL" id="JADFTS010000004">
    <property type="protein sequence ID" value="KAF9610375.1"/>
    <property type="molecule type" value="Genomic_DNA"/>
</dbReference>
<feature type="domain" description="BHLH" evidence="4">
    <location>
        <begin position="170"/>
        <end position="219"/>
    </location>
</feature>
<keyword evidence="3" id="KW-0175">Coiled coil</keyword>
<protein>
    <recommendedName>
        <fullName evidence="4">BHLH domain-containing protein</fullName>
    </recommendedName>
</protein>
<evidence type="ECO:0000313" key="6">
    <source>
        <dbReference type="Proteomes" id="UP000631114"/>
    </source>
</evidence>
<dbReference type="Proteomes" id="UP000631114">
    <property type="component" value="Unassembled WGS sequence"/>
</dbReference>
<dbReference type="SUPFAM" id="SSF47459">
    <property type="entry name" value="HLH, helix-loop-helix DNA-binding domain"/>
    <property type="match status" value="1"/>
</dbReference>
<evidence type="ECO:0000256" key="3">
    <source>
        <dbReference type="SAM" id="Coils"/>
    </source>
</evidence>
<evidence type="ECO:0000313" key="5">
    <source>
        <dbReference type="EMBL" id="KAF9610375.1"/>
    </source>
</evidence>
<dbReference type="InterPro" id="IPR036638">
    <property type="entry name" value="HLH_DNA-bd_sf"/>
</dbReference>
<organism evidence="5 6">
    <name type="scientific">Coptis chinensis</name>
    <dbReference type="NCBI Taxonomy" id="261450"/>
    <lineage>
        <taxon>Eukaryota</taxon>
        <taxon>Viridiplantae</taxon>
        <taxon>Streptophyta</taxon>
        <taxon>Embryophyta</taxon>
        <taxon>Tracheophyta</taxon>
        <taxon>Spermatophyta</taxon>
        <taxon>Magnoliopsida</taxon>
        <taxon>Ranunculales</taxon>
        <taxon>Ranunculaceae</taxon>
        <taxon>Coptidoideae</taxon>
        <taxon>Coptis</taxon>
    </lineage>
</organism>
<sequence length="403" mass="45134">MEKTIKSSLLDMSSIPWFSEMMSSIDEEVATQENKVIPKEDSQHPLTFGSSSSYSSIIDPLNNKTTFSFTPIETSQRCFESSRSHALKAQDYRNSLTTRQYSSSTTKAVSSSPKFVSFGSSNLTKNSQKYYGNLVGLKRPKEETESIEYMTFDPSDVVTSQGSRGSQGVLSTTEHALAERVRREKLSKHFTALSSLVPGLTKMDKASVLGTAIKYLKKLEERAKMLEEKTTKKKMESVAFIKKSKKIVNGWYDEPLPEIEAKVFANNVFIRIHCEKHKGLLVKILAEIENFQLTVVNSSIMPFGRFAVEISVVAQVERYVELYISSVVAWEHKPAHQPMQEEHSQRHGPALVDIDKLSVPVRVPGSLLKRKAGADDDRAAKVARLESIMKGDSSQRPVERTIG</sequence>
<dbReference type="InterPro" id="IPR052610">
    <property type="entry name" value="bHLH_transcription_regulator"/>
</dbReference>